<dbReference type="PROSITE" id="PS50072">
    <property type="entry name" value="CSA_PPIASE_2"/>
    <property type="match status" value="1"/>
</dbReference>
<sequence length="407" mass="43549">MRHEPVQYAATPTGCAAETAEPNQCKPEAARPRQFPGVFFMTASVSRLVRSSTMILAALAATPALATQVLFETRFGDFTVELYDDEAPISVANFLEYIESGAYENSIIHRKSDGFVIQGGGHTWTVEDTFERIETRDPIANESGISNTRGTIAMARTSEPDSATSQWFINLRDNAELLDGPTSGDDAGYAVFGEVIGDGMDVVDILGSIQDFYLSTVFTEIPLFNYATGEERSINNYLFTDVSIVSDVPPPPPPFVFNAGVNGAWFNSTDTGEGFYLDVLPDIGLVAMGWYTWDSELPGMDAESGIGDPGQRWLSAQSAAGALNGGTDSVVLNVYNVRGGQFDDYGIGAEQPEAVGTITLSFDDCTTGTVDYTLGSFGESGSIPISRVANDNVALCEALVEAAADVQ</sequence>
<dbReference type="EMBL" id="VYXP01000003">
    <property type="protein sequence ID" value="KAA9132706.1"/>
    <property type="molecule type" value="Genomic_DNA"/>
</dbReference>
<evidence type="ECO:0000313" key="6">
    <source>
        <dbReference type="Proteomes" id="UP000325372"/>
    </source>
</evidence>
<gene>
    <name evidence="5" type="ORF">F3N42_05695</name>
</gene>
<evidence type="ECO:0000256" key="1">
    <source>
        <dbReference type="ARBA" id="ARBA00013194"/>
    </source>
</evidence>
<keyword evidence="6" id="KW-1185">Reference proteome</keyword>
<proteinExistence type="predicted"/>
<name>A0A5N0TFQ5_9GAMM</name>
<reference evidence="5 6" key="1">
    <citation type="submission" date="2019-09" db="EMBL/GenBank/DDBJ databases">
        <title>Wenzhouxiangella sp. Genome sequencing and assembly.</title>
        <authorList>
            <person name="Zhang R."/>
        </authorList>
    </citation>
    <scope>NUCLEOTIDE SEQUENCE [LARGE SCALE GENOMIC DNA]</scope>
    <source>
        <strain evidence="5 6">W260</strain>
    </source>
</reference>
<organism evidence="5 6">
    <name type="scientific">Marinihelvus fidelis</name>
    <dbReference type="NCBI Taxonomy" id="2613842"/>
    <lineage>
        <taxon>Bacteria</taxon>
        <taxon>Pseudomonadati</taxon>
        <taxon>Pseudomonadota</taxon>
        <taxon>Gammaproteobacteria</taxon>
        <taxon>Chromatiales</taxon>
        <taxon>Wenzhouxiangellaceae</taxon>
        <taxon>Marinihelvus</taxon>
    </lineage>
</organism>
<dbReference type="SUPFAM" id="SSF50891">
    <property type="entry name" value="Cyclophilin-like"/>
    <property type="match status" value="1"/>
</dbReference>
<evidence type="ECO:0000259" key="4">
    <source>
        <dbReference type="PROSITE" id="PS50072"/>
    </source>
</evidence>
<comment type="caution">
    <text evidence="5">The sequence shown here is derived from an EMBL/GenBank/DDBJ whole genome shotgun (WGS) entry which is preliminary data.</text>
</comment>
<feature type="domain" description="PPIase cyclophilin-type" evidence="4">
    <location>
        <begin position="65"/>
        <end position="209"/>
    </location>
</feature>
<evidence type="ECO:0000256" key="3">
    <source>
        <dbReference type="ARBA" id="ARBA00023235"/>
    </source>
</evidence>
<dbReference type="InterPro" id="IPR029000">
    <property type="entry name" value="Cyclophilin-like_dom_sf"/>
</dbReference>
<dbReference type="Gene3D" id="2.40.100.10">
    <property type="entry name" value="Cyclophilin-like"/>
    <property type="match status" value="1"/>
</dbReference>
<dbReference type="AlphaFoldDB" id="A0A5N0TFQ5"/>
<evidence type="ECO:0000256" key="2">
    <source>
        <dbReference type="ARBA" id="ARBA00023110"/>
    </source>
</evidence>
<dbReference type="PANTHER" id="PTHR43246">
    <property type="entry name" value="PEPTIDYL-PROLYL CIS-TRANS ISOMERASE CYP38, CHLOROPLASTIC"/>
    <property type="match status" value="1"/>
</dbReference>
<accession>A0A5N0TFQ5</accession>
<protein>
    <recommendedName>
        <fullName evidence="1">peptidylprolyl isomerase</fullName>
        <ecNumber evidence="1">5.2.1.8</ecNumber>
    </recommendedName>
</protein>
<keyword evidence="2" id="KW-0697">Rotamase</keyword>
<dbReference type="Proteomes" id="UP000325372">
    <property type="component" value="Unassembled WGS sequence"/>
</dbReference>
<keyword evidence="3" id="KW-0413">Isomerase</keyword>
<dbReference type="Pfam" id="PF00160">
    <property type="entry name" value="Pro_isomerase"/>
    <property type="match status" value="1"/>
</dbReference>
<dbReference type="InterPro" id="IPR044665">
    <property type="entry name" value="E_coli_cyclophilin_A-like"/>
</dbReference>
<dbReference type="GO" id="GO:0003755">
    <property type="term" value="F:peptidyl-prolyl cis-trans isomerase activity"/>
    <property type="evidence" value="ECO:0007669"/>
    <property type="project" value="UniProtKB-KW"/>
</dbReference>
<evidence type="ECO:0000313" key="5">
    <source>
        <dbReference type="EMBL" id="KAA9132706.1"/>
    </source>
</evidence>
<dbReference type="EC" id="5.2.1.8" evidence="1"/>
<dbReference type="InterPro" id="IPR002130">
    <property type="entry name" value="Cyclophilin-type_PPIase_dom"/>
</dbReference>